<comment type="caution">
    <text evidence="1">The sequence shown here is derived from an EMBL/GenBank/DDBJ whole genome shotgun (WGS) entry which is preliminary data.</text>
</comment>
<organism evidence="1 2">
    <name type="scientific">Saccharibacillus sacchari</name>
    <dbReference type="NCBI Taxonomy" id="456493"/>
    <lineage>
        <taxon>Bacteria</taxon>
        <taxon>Bacillati</taxon>
        <taxon>Bacillota</taxon>
        <taxon>Bacilli</taxon>
        <taxon>Bacillales</taxon>
        <taxon>Paenibacillaceae</taxon>
        <taxon>Saccharibacillus</taxon>
    </lineage>
</organism>
<dbReference type="Proteomes" id="UP001380953">
    <property type="component" value="Unassembled WGS sequence"/>
</dbReference>
<protein>
    <submittedName>
        <fullName evidence="1">MFS transporter</fullName>
    </submittedName>
</protein>
<gene>
    <name evidence="1" type="ORF">WKI47_11385</name>
</gene>
<reference evidence="1" key="1">
    <citation type="submission" date="2024-03" db="EMBL/GenBank/DDBJ databases">
        <title>Whole genome sequecning of epiphytes from Marcgravia umbellata leaves.</title>
        <authorList>
            <person name="Kumar G."/>
            <person name="Savka M.A."/>
        </authorList>
    </citation>
    <scope>NUCLEOTIDE SEQUENCE</scope>
    <source>
        <strain evidence="1">RIT_BL5</strain>
    </source>
</reference>
<evidence type="ECO:0000313" key="1">
    <source>
        <dbReference type="EMBL" id="MEJ8304497.1"/>
    </source>
</evidence>
<sequence>MNRTGPASAGFIRLYLLAFLFFFANSVLTVALPLRSADAGFGQGGIGLMMGAYMLTCMLLRPLAGQWIGRFGPLAVMRGLLAVHAITLLLYAVSGVEGYIWLRALQGAATAFFSMTMQAGIVERLEDKDRGQGLSLYTLSTMLPSLVGPLLAVELWERGGSYAFGGAMLLLALAAIAAGFSLPLPKASAQQQSYTLRGLLESFGEIGRSRPLGVSTFIMLLTSCIFGAIATFLPLYLISANSGSVGVYLATQGATVVVCRFVFRKKIPSDGRWSAALILGLLLASAIGTQMLAMPQNLGSLLYLSAIFNGLALAFLYPTLTTYLSFALPAKARYTLMGLFMSAYDLGFALGGFVFGWIAQTWSYPTVFTCCTILALLAFAVAAVNGKKMNVKEAKRREKFSERRL</sequence>
<name>A0ACC6PC63_9BACL</name>
<keyword evidence="2" id="KW-1185">Reference proteome</keyword>
<evidence type="ECO:0000313" key="2">
    <source>
        <dbReference type="Proteomes" id="UP001380953"/>
    </source>
</evidence>
<accession>A0ACC6PC63</accession>
<proteinExistence type="predicted"/>
<dbReference type="EMBL" id="JBBKAR010000033">
    <property type="protein sequence ID" value="MEJ8304497.1"/>
    <property type="molecule type" value="Genomic_DNA"/>
</dbReference>